<evidence type="ECO:0000256" key="24">
    <source>
        <dbReference type="ARBA" id="ARBA00039004"/>
    </source>
</evidence>
<dbReference type="InterPro" id="IPR001680">
    <property type="entry name" value="WD40_rpt"/>
</dbReference>
<comment type="subcellular location">
    <subcellularLocation>
        <location evidence="2">Cytoplasm</location>
    </subcellularLocation>
    <subcellularLocation>
        <location evidence="3">Endoplasmic reticulum membrane</location>
        <topology evidence="3">Single-pass type II membrane protein</topology>
    </subcellularLocation>
</comment>
<evidence type="ECO:0000256" key="33">
    <source>
        <dbReference type="PROSITE-ProRule" id="PRU00221"/>
    </source>
</evidence>
<evidence type="ECO:0000256" key="31">
    <source>
        <dbReference type="ARBA" id="ARBA00068588"/>
    </source>
</evidence>
<evidence type="ECO:0000256" key="35">
    <source>
        <dbReference type="SAM" id="Phobius"/>
    </source>
</evidence>
<dbReference type="PROSITE" id="PS00018">
    <property type="entry name" value="EF_HAND_1"/>
    <property type="match status" value="2"/>
</dbReference>
<dbReference type="Pfam" id="PF13499">
    <property type="entry name" value="EF-hand_7"/>
    <property type="match status" value="1"/>
</dbReference>
<evidence type="ECO:0000256" key="7">
    <source>
        <dbReference type="ARBA" id="ARBA00022692"/>
    </source>
</evidence>
<comment type="cofactor">
    <cofactor evidence="1">
        <name>L-ascorbate</name>
        <dbReference type="ChEBI" id="CHEBI:38290"/>
    </cofactor>
</comment>
<dbReference type="PANTHER" id="PTHR14344:SF3">
    <property type="entry name" value="WD REPEAT-CONTAINING PROTEIN 6"/>
    <property type="match status" value="1"/>
</dbReference>
<dbReference type="Pfam" id="PF13640">
    <property type="entry name" value="2OG-FeII_Oxy_3"/>
    <property type="match status" value="1"/>
</dbReference>
<dbReference type="SMART" id="SM00702">
    <property type="entry name" value="P4Hc"/>
    <property type="match status" value="1"/>
</dbReference>
<dbReference type="GO" id="GO:0031418">
    <property type="term" value="F:L-ascorbic acid binding"/>
    <property type="evidence" value="ECO:0007669"/>
    <property type="project" value="UniProtKB-KW"/>
</dbReference>
<dbReference type="InterPro" id="IPR006620">
    <property type="entry name" value="Pro_4_hyd_alph"/>
</dbReference>
<dbReference type="EC" id="1.14.11.29" evidence="24"/>
<keyword evidence="6 33" id="KW-0853">WD repeat</keyword>
<evidence type="ECO:0000256" key="1">
    <source>
        <dbReference type="ARBA" id="ARBA00001961"/>
    </source>
</evidence>
<dbReference type="InterPro" id="IPR015943">
    <property type="entry name" value="WD40/YVTN_repeat-like_dom_sf"/>
</dbReference>
<evidence type="ECO:0000256" key="3">
    <source>
        <dbReference type="ARBA" id="ARBA00004648"/>
    </source>
</evidence>
<dbReference type="GO" id="GO:0005509">
    <property type="term" value="F:calcium ion binding"/>
    <property type="evidence" value="ECO:0007669"/>
    <property type="project" value="InterPro"/>
</dbReference>
<evidence type="ECO:0000313" key="37">
    <source>
        <dbReference type="EMBL" id="VFV17306.1"/>
    </source>
</evidence>
<evidence type="ECO:0000256" key="5">
    <source>
        <dbReference type="ARBA" id="ARBA00022490"/>
    </source>
</evidence>
<protein>
    <recommendedName>
        <fullName evidence="31">Transmembrane prolyl 4-hydroxylase</fullName>
        <ecNumber evidence="24">1.14.11.29</ecNumber>
    </recommendedName>
    <alternativeName>
        <fullName evidence="32">Hypoxia-inducible factor prolyl hydroxylase 4</fullName>
    </alternativeName>
    <alternativeName>
        <fullName evidence="26">WD repeat-containing protein 6</fullName>
    </alternativeName>
    <alternativeName>
        <fullName evidence="25">tRNA (34-2'-O)-methyltransferase regulator WDR6</fullName>
    </alternativeName>
</protein>
<dbReference type="GO" id="GO:0030488">
    <property type="term" value="P:tRNA methylation"/>
    <property type="evidence" value="ECO:0007669"/>
    <property type="project" value="TreeGrafter"/>
</dbReference>
<evidence type="ECO:0000256" key="28">
    <source>
        <dbReference type="ARBA" id="ARBA00047056"/>
    </source>
</evidence>
<comment type="function">
    <text evidence="27">Together with methyltransferase FTSJ1, methylates the 2'-O-ribose of nucleotides at position 34 of the tRNA anticodon loop of substrate tRNAs. Required for the correct positioning of the substrate tRNA for methylation. Required to suppress amino acid starvation-induced autophagy. Enhances the STK11/LKB1-induced cell growth suppression activity.</text>
</comment>
<feature type="repeat" description="WD" evidence="33">
    <location>
        <begin position="644"/>
        <end position="677"/>
    </location>
</feature>
<dbReference type="Gene3D" id="2.60.120.620">
    <property type="entry name" value="q2cbj1_9rhob like domain"/>
    <property type="match status" value="1"/>
</dbReference>
<evidence type="ECO:0000256" key="19">
    <source>
        <dbReference type="ARBA" id="ARBA00023004"/>
    </source>
</evidence>
<evidence type="ECO:0000256" key="23">
    <source>
        <dbReference type="ARBA" id="ARBA00038255"/>
    </source>
</evidence>
<dbReference type="InterPro" id="IPR051973">
    <property type="entry name" value="tRNA_Anticodon_Mtase-Reg"/>
</dbReference>
<keyword evidence="5" id="KW-0963">Cytoplasm</keyword>
<keyword evidence="15" id="KW-0735">Signal-anchor</keyword>
<dbReference type="FunFam" id="2.130.10.10:FF:000806">
    <property type="entry name" value="WD repeat-containing protein 6"/>
    <property type="match status" value="1"/>
</dbReference>
<evidence type="ECO:0000256" key="13">
    <source>
        <dbReference type="ARBA" id="ARBA00022896"/>
    </source>
</evidence>
<evidence type="ECO:0000256" key="18">
    <source>
        <dbReference type="ARBA" id="ARBA00023002"/>
    </source>
</evidence>
<dbReference type="InterPro" id="IPR011992">
    <property type="entry name" value="EF-hand-dom_pair"/>
</dbReference>
<evidence type="ECO:0000256" key="17">
    <source>
        <dbReference type="ARBA" id="ARBA00022990"/>
    </source>
</evidence>
<evidence type="ECO:0000256" key="32">
    <source>
        <dbReference type="ARBA" id="ARBA00077065"/>
    </source>
</evidence>
<keyword evidence="8" id="KW-0819">tRNA processing</keyword>
<dbReference type="FunFam" id="2.130.10.10:FF:000759">
    <property type="entry name" value="WD repeat-containing protein 6"/>
    <property type="match status" value="1"/>
</dbReference>
<name>A0A485MCP7_LYNPA</name>
<feature type="transmembrane region" description="Helical" evidence="35">
    <location>
        <begin position="51"/>
        <end position="76"/>
    </location>
</feature>
<dbReference type="FunFam" id="2.130.10.10:FF:000901">
    <property type="entry name" value="WD repeat-containing protein 6"/>
    <property type="match status" value="1"/>
</dbReference>
<dbReference type="GO" id="GO:0005506">
    <property type="term" value="F:iron ion binding"/>
    <property type="evidence" value="ECO:0007669"/>
    <property type="project" value="InterPro"/>
</dbReference>
<keyword evidence="38" id="KW-1185">Reference proteome</keyword>
<evidence type="ECO:0000313" key="38">
    <source>
        <dbReference type="Proteomes" id="UP000386466"/>
    </source>
</evidence>
<dbReference type="PROSITE" id="PS50294">
    <property type="entry name" value="WD_REPEATS_REGION"/>
    <property type="match status" value="1"/>
</dbReference>
<evidence type="ECO:0000256" key="21">
    <source>
        <dbReference type="ARBA" id="ARBA00023180"/>
    </source>
</evidence>
<evidence type="ECO:0000259" key="36">
    <source>
        <dbReference type="PROSITE" id="PS51471"/>
    </source>
</evidence>
<dbReference type="GO" id="GO:0160082">
    <property type="term" value="F:hypoxia-inducible factor-proline dioxygenase activity"/>
    <property type="evidence" value="ECO:0007669"/>
    <property type="project" value="UniProtKB-EC"/>
</dbReference>
<dbReference type="FunFam" id="1.10.238.10:FF:000141">
    <property type="entry name" value="transmembrane prolyl 4-hydroxylase"/>
    <property type="match status" value="1"/>
</dbReference>
<feature type="domain" description="Fe2OG dioxygenase" evidence="36">
    <location>
        <begin position="302"/>
        <end position="452"/>
    </location>
</feature>
<dbReference type="InterPro" id="IPR018247">
    <property type="entry name" value="EF_Hand_1_Ca_BS"/>
</dbReference>
<dbReference type="Proteomes" id="UP000386466">
    <property type="component" value="Unassembled WGS sequence"/>
</dbReference>
<evidence type="ECO:0000256" key="29">
    <source>
        <dbReference type="ARBA" id="ARBA00049134"/>
    </source>
</evidence>
<evidence type="ECO:0000256" key="20">
    <source>
        <dbReference type="ARBA" id="ARBA00023136"/>
    </source>
</evidence>
<evidence type="ECO:0000256" key="9">
    <source>
        <dbReference type="ARBA" id="ARBA00022723"/>
    </source>
</evidence>
<feature type="region of interest" description="Disordered" evidence="34">
    <location>
        <begin position="1"/>
        <end position="30"/>
    </location>
</feature>
<keyword evidence="12" id="KW-0106">Calcium</keyword>
<dbReference type="InterPro" id="IPR002048">
    <property type="entry name" value="EF_hand_dom"/>
</dbReference>
<dbReference type="GO" id="GO:0005789">
    <property type="term" value="C:endoplasmic reticulum membrane"/>
    <property type="evidence" value="ECO:0007669"/>
    <property type="project" value="UniProtKB-SubCell"/>
</dbReference>
<keyword evidence="10" id="KW-0677">Repeat</keyword>
<dbReference type="InterPro" id="IPR036322">
    <property type="entry name" value="WD40_repeat_dom_sf"/>
</dbReference>
<evidence type="ECO:0000256" key="30">
    <source>
        <dbReference type="ARBA" id="ARBA00056324"/>
    </source>
</evidence>
<reference evidence="37 38" key="1">
    <citation type="submission" date="2019-01" db="EMBL/GenBank/DDBJ databases">
        <authorList>
            <person name="Alioto T."/>
            <person name="Alioto T."/>
        </authorList>
    </citation>
    <scope>NUCLEOTIDE SEQUENCE [LARGE SCALE GENOMIC DNA]</scope>
</reference>
<evidence type="ECO:0000256" key="4">
    <source>
        <dbReference type="ARBA" id="ARBA00011738"/>
    </source>
</evidence>
<dbReference type="InterPro" id="IPR005123">
    <property type="entry name" value="Oxoglu/Fe-dep_dioxygenase_dom"/>
</dbReference>
<comment type="subunit">
    <text evidence="4">Homodimer.</text>
</comment>
<evidence type="ECO:0000256" key="15">
    <source>
        <dbReference type="ARBA" id="ARBA00022968"/>
    </source>
</evidence>
<evidence type="ECO:0000256" key="22">
    <source>
        <dbReference type="ARBA" id="ARBA00023306"/>
    </source>
</evidence>
<comment type="similarity">
    <text evidence="23">Belongs to the WD repeat WDR6 family.</text>
</comment>
<dbReference type="CDD" id="cd00051">
    <property type="entry name" value="EFh"/>
    <property type="match status" value="1"/>
</dbReference>
<proteinExistence type="inferred from homology"/>
<evidence type="ECO:0000256" key="14">
    <source>
        <dbReference type="ARBA" id="ARBA00022964"/>
    </source>
</evidence>
<dbReference type="InterPro" id="IPR044862">
    <property type="entry name" value="Pro_4_hyd_alph_FE2OG_OXY"/>
</dbReference>
<dbReference type="PANTHER" id="PTHR14344">
    <property type="entry name" value="WD REPEAT PROTEIN"/>
    <property type="match status" value="1"/>
</dbReference>
<dbReference type="Gene3D" id="2.130.10.10">
    <property type="entry name" value="YVTN repeat-like/Quinoprotein amine dehydrogenase"/>
    <property type="match status" value="3"/>
</dbReference>
<dbReference type="FunFam" id="2.60.120.620:FF:000008">
    <property type="entry name" value="transmembrane prolyl 4-hydroxylase"/>
    <property type="match status" value="1"/>
</dbReference>
<dbReference type="FunFam" id="2.130.10.10:FF:000719">
    <property type="entry name" value="WD repeat-containing protein 6"/>
    <property type="match status" value="1"/>
</dbReference>
<dbReference type="SMART" id="SM00320">
    <property type="entry name" value="WD40"/>
    <property type="match status" value="7"/>
</dbReference>
<keyword evidence="7 35" id="KW-0812">Transmembrane</keyword>
<dbReference type="SUPFAM" id="SSF47473">
    <property type="entry name" value="EF-hand"/>
    <property type="match status" value="1"/>
</dbReference>
<evidence type="ECO:0000256" key="2">
    <source>
        <dbReference type="ARBA" id="ARBA00004496"/>
    </source>
</evidence>
<keyword evidence="18" id="KW-0560">Oxidoreductase</keyword>
<keyword evidence="9" id="KW-0479">Metal-binding</keyword>
<organism evidence="37 38">
    <name type="scientific">Lynx pardinus</name>
    <name type="common">Iberian lynx</name>
    <name type="synonym">Felis pardina</name>
    <dbReference type="NCBI Taxonomy" id="191816"/>
    <lineage>
        <taxon>Eukaryota</taxon>
        <taxon>Metazoa</taxon>
        <taxon>Chordata</taxon>
        <taxon>Craniata</taxon>
        <taxon>Vertebrata</taxon>
        <taxon>Euteleostomi</taxon>
        <taxon>Mammalia</taxon>
        <taxon>Eutheria</taxon>
        <taxon>Laurasiatheria</taxon>
        <taxon>Carnivora</taxon>
        <taxon>Feliformia</taxon>
        <taxon>Felidae</taxon>
        <taxon>Felinae</taxon>
        <taxon>Lynx</taxon>
    </lineage>
</organism>
<accession>A0A485MCP7</accession>
<comment type="subunit">
    <text evidence="28">Interacts with FTSJ1; the interaction is direct, and required for 2'-O-methylation of position 34 in substrate tRNAs. Interacts with IRS4. Interacts with STK11/LKB1.</text>
</comment>
<evidence type="ECO:0000256" key="10">
    <source>
        <dbReference type="ARBA" id="ARBA00022737"/>
    </source>
</evidence>
<sequence>MAAAAAPRPEAASPKWAPPERERAGAAAGLDDCEDAPVRPLCKPRGICSRAYFLVLMVFVHLYLGNVLALLLFVHYSNGDESSDPGPQRRSQGPGTAPTLGPLTRLEGIKVGHERKVQLVADRDHFIRTLSLKPLLFEIPGFLSDEECRLIIHLAQMKGLQRSQILPTEEYEEAMGTMQVSQLDLFRLLDQNHDGRLQLREVLAQTRLGNGRWMTPENIQEMYSAIKADPDGDGVLSLQEFADMDLRDFHKYMRSHKAASSELVRNSHHTWLYQGEGAHHVMRSIRQRVLRLTRLSPEIVELSEPLQVVRYGEGGHYHAHVDSGPVYPETICSHTKLVANESVPFETSCRYMTVLFYLNNVTGGGETVFPVADNRTYDEMSLIQDDVDLRDTRRHCDKGNLRVKPRQGTAVFWYNYLPDGQGWVGDVDDYSLHGGCLVTRGTKWIANNWINVDPSRARQALFQQEMARLAREGEGPDVLVYSLDFGGHLRMMKRVQNLLGHYLIHGFRVRPEPNGDLDSEAMVAVFGSKGLRVVKVSWGQGRFRELWRSGLWNMSDWIWDARWLEGNIALALGHNSVVLYDPVVGCMLQEVPCTDRCTLSSACLIGDTWKELTIVAGAVSNQLLVWYPAAALIDNKPVAPDRRVSGHVGVIFSMSYLESKGLLATASEDRSVRIWKVGDLRVPGGRVQNIGHCFGHSARVWQVKLLENYLISAGEDCVCLVWSHEGEILQAFRGHQGRGIRALAAHERQAWVVTGGDDSGIRLWHLVGRGYPGSGVSALCFKSRSRPGTLKAVTLAGSWRLLAVTDTGVLYLYDFEVKCWEQLLEDKRFQSYCLLEAAPGPEGFGLCAMANGEGRVKVVPINTPTAAVDLTLFRGKVHSLSWALRGYEELLLLASGPGGVVACLEISAAPSGKAIFVKERCRYLLPPSKQRWHTCSAFLPPGDFLVCGDRRGSVLLFPSRPALLKDLGIGGKAGAVTGALEAGSGSGGDETEWGPVSTLPSLHGKQGVTSVTCHGGYVYTTGRDGAYYQLFVRGGQLQPVLRQKSCRGMNWVAGLRMMADGSMVILGFHANEFVVWSPRSHEKLHIVNCGGGHRSWAFSDTEAAMAFAYLKDGDVMLYRALGGCTRPHVILRESLHGREITCVKRVGTITLGPEFEMPSFMQPDYLEPGSEGPGLTDIVITCSEDTTVCVLALPTATGSAHALTAVCNHISSVRALAVWGIGTPGGPQDPRPGLTAHVVSAGGRAEMHCFSIMVTPDPSTPSRLACHVMHLSSHRLDEYWDRQRNRHRMIKVDPETRYMSLAICELDRPGLGPLVAAACSDGAVRLFLLQDSGRRLQLLAETFHHKRCVLKVHSFTHEAPNQRRRLFLCSAATDGSLAFWDLTTVLDHGSTALEPPTDPGLPYRLGTPCLTLQAHSCGVNSLHTWPTREGHLVASGSEDGSLHVFVLAVEAPELEEAAGGAELVPQLHVLEEYSVPCAHAAHVTGLKILSPSLMVSASIDQRLTFWRLGHGEPTFMNSTVYHVPDVADMDCWPVSPEFGHRCALGGQGLEVYNWYD</sequence>
<evidence type="ECO:0000256" key="34">
    <source>
        <dbReference type="SAM" id="MobiDB-lite"/>
    </source>
</evidence>
<feature type="region of interest" description="Disordered" evidence="34">
    <location>
        <begin position="81"/>
        <end position="103"/>
    </location>
</feature>
<keyword evidence="22" id="KW-0131">Cell cycle</keyword>
<evidence type="ECO:0000256" key="27">
    <source>
        <dbReference type="ARBA" id="ARBA00045751"/>
    </source>
</evidence>
<keyword evidence="19" id="KW-0408">Iron</keyword>
<comment type="function">
    <text evidence="30">Catalyzes the post-translational formation of 4-hydroxyproline in hypoxia-inducible factor (HIF) alpha proteins. Hydroxylates HIF1A at 'Pro-402' and 'Pro-564'. May function as a cellular oxygen sensor and, under normoxic conditions, may target HIF through the hydroxylation for proteasomal degradation via the von Hippel-Lindau ubiquitination complex.</text>
</comment>
<keyword evidence="13" id="KW-0847">Vitamin C</keyword>
<gene>
    <name evidence="37" type="ORF">LYPA_23C015268</name>
</gene>
<keyword evidence="20 35" id="KW-0472">Membrane</keyword>
<keyword evidence="14" id="KW-0223">Dioxygenase</keyword>
<evidence type="ECO:0000256" key="25">
    <source>
        <dbReference type="ARBA" id="ARBA00040154"/>
    </source>
</evidence>
<dbReference type="PROSITE" id="PS50082">
    <property type="entry name" value="WD_REPEATS_2"/>
    <property type="match status" value="1"/>
</dbReference>
<evidence type="ECO:0000256" key="16">
    <source>
        <dbReference type="ARBA" id="ARBA00022989"/>
    </source>
</evidence>
<dbReference type="SUPFAM" id="SSF50978">
    <property type="entry name" value="WD40 repeat-like"/>
    <property type="match status" value="4"/>
</dbReference>
<evidence type="ECO:0000256" key="8">
    <source>
        <dbReference type="ARBA" id="ARBA00022694"/>
    </source>
</evidence>
<keyword evidence="21" id="KW-0325">Glycoprotein</keyword>
<dbReference type="Gene3D" id="1.10.238.10">
    <property type="entry name" value="EF-hand"/>
    <property type="match status" value="1"/>
</dbReference>
<keyword evidence="16 35" id="KW-1133">Transmembrane helix</keyword>
<evidence type="ECO:0000256" key="26">
    <source>
        <dbReference type="ARBA" id="ARBA00041816"/>
    </source>
</evidence>
<evidence type="ECO:0000256" key="6">
    <source>
        <dbReference type="ARBA" id="ARBA00022574"/>
    </source>
</evidence>
<keyword evidence="11" id="KW-0256">Endoplasmic reticulum</keyword>
<comment type="catalytic activity">
    <reaction evidence="29">
        <text>L-prolyl-[hypoxia-inducible factor alpha subunit] + 2-oxoglutarate + O2 = trans-4-hydroxy-L-prolyl-[hypoxia-inducible factor alpha subunit] + succinate + CO2</text>
        <dbReference type="Rhea" id="RHEA:48400"/>
        <dbReference type="Rhea" id="RHEA-COMP:12093"/>
        <dbReference type="Rhea" id="RHEA-COMP:12094"/>
        <dbReference type="ChEBI" id="CHEBI:15379"/>
        <dbReference type="ChEBI" id="CHEBI:16526"/>
        <dbReference type="ChEBI" id="CHEBI:16810"/>
        <dbReference type="ChEBI" id="CHEBI:30031"/>
        <dbReference type="ChEBI" id="CHEBI:50342"/>
        <dbReference type="ChEBI" id="CHEBI:61965"/>
        <dbReference type="EC" id="1.14.11.29"/>
    </reaction>
</comment>
<dbReference type="PROSITE" id="PS51471">
    <property type="entry name" value="FE2OG_OXY"/>
    <property type="match status" value="1"/>
</dbReference>
<evidence type="ECO:0000256" key="12">
    <source>
        <dbReference type="ARBA" id="ARBA00022837"/>
    </source>
</evidence>
<dbReference type="Pfam" id="PF00400">
    <property type="entry name" value="WD40"/>
    <property type="match status" value="3"/>
</dbReference>
<dbReference type="EMBL" id="CAAGRJ010000168">
    <property type="protein sequence ID" value="VFV17306.1"/>
    <property type="molecule type" value="Genomic_DNA"/>
</dbReference>
<feature type="compositionally biased region" description="Low complexity" evidence="34">
    <location>
        <begin position="1"/>
        <end position="14"/>
    </location>
</feature>
<keyword evidence="17" id="KW-0007">Acetylation</keyword>
<evidence type="ECO:0000256" key="11">
    <source>
        <dbReference type="ARBA" id="ARBA00022824"/>
    </source>
</evidence>